<dbReference type="AlphaFoldDB" id="A0A2S5B1X1"/>
<dbReference type="PROSITE" id="PS00678">
    <property type="entry name" value="WD_REPEATS_1"/>
    <property type="match status" value="1"/>
</dbReference>
<keyword evidence="3 7" id="KW-0853">WD repeat</keyword>
<dbReference type="STRING" id="741276.A0A2S5B1X1"/>
<evidence type="ECO:0000256" key="1">
    <source>
        <dbReference type="ARBA" id="ARBA00004496"/>
    </source>
</evidence>
<comment type="similarity">
    <text evidence="6">Belongs to the WD repeat WDR6 family.</text>
</comment>
<dbReference type="PANTHER" id="PTHR14344">
    <property type="entry name" value="WD REPEAT PROTEIN"/>
    <property type="match status" value="1"/>
</dbReference>
<gene>
    <name evidence="9" type="ORF">BMF94_6314</name>
</gene>
<name>A0A2S5B1X1_9BASI</name>
<dbReference type="PROSITE" id="PS50082">
    <property type="entry name" value="WD_REPEATS_2"/>
    <property type="match status" value="1"/>
</dbReference>
<evidence type="ECO:0000256" key="6">
    <source>
        <dbReference type="ARBA" id="ARBA00038255"/>
    </source>
</evidence>
<dbReference type="InterPro" id="IPR036322">
    <property type="entry name" value="WD40_repeat_dom_sf"/>
</dbReference>
<evidence type="ECO:0000313" key="9">
    <source>
        <dbReference type="EMBL" id="POY70681.1"/>
    </source>
</evidence>
<feature type="region of interest" description="Disordered" evidence="8">
    <location>
        <begin position="212"/>
        <end position="249"/>
    </location>
</feature>
<keyword evidence="2" id="KW-0963">Cytoplasm</keyword>
<reference evidence="9 10" key="1">
    <citation type="journal article" date="2018" name="Front. Microbiol.">
        <title>Prospects for Fungal Bioremediation of Acidic Radioactive Waste Sites: Characterization and Genome Sequence of Rhodotorula taiwanensis MD1149.</title>
        <authorList>
            <person name="Tkavc R."/>
            <person name="Matrosova V.Y."/>
            <person name="Grichenko O.E."/>
            <person name="Gostincar C."/>
            <person name="Volpe R.P."/>
            <person name="Klimenkova P."/>
            <person name="Gaidamakova E.K."/>
            <person name="Zhou C.E."/>
            <person name="Stewart B.J."/>
            <person name="Lyman M.G."/>
            <person name="Malfatti S.A."/>
            <person name="Rubinfeld B."/>
            <person name="Courtot M."/>
            <person name="Singh J."/>
            <person name="Dalgard C.L."/>
            <person name="Hamilton T."/>
            <person name="Frey K.G."/>
            <person name="Gunde-Cimerman N."/>
            <person name="Dugan L."/>
            <person name="Daly M.J."/>
        </authorList>
    </citation>
    <scope>NUCLEOTIDE SEQUENCE [LARGE SCALE GENOMIC DNA]</scope>
    <source>
        <strain evidence="9 10">MD1149</strain>
    </source>
</reference>
<dbReference type="OrthoDB" id="5594999at2759"/>
<dbReference type="PANTHER" id="PTHR14344:SF3">
    <property type="entry name" value="WD REPEAT-CONTAINING PROTEIN 6"/>
    <property type="match status" value="1"/>
</dbReference>
<keyword evidence="4" id="KW-0819">tRNA processing</keyword>
<keyword evidence="5" id="KW-0677">Repeat</keyword>
<evidence type="ECO:0000313" key="10">
    <source>
        <dbReference type="Proteomes" id="UP000237144"/>
    </source>
</evidence>
<evidence type="ECO:0000256" key="8">
    <source>
        <dbReference type="SAM" id="MobiDB-lite"/>
    </source>
</evidence>
<feature type="non-terminal residue" evidence="9">
    <location>
        <position position="1"/>
    </location>
</feature>
<proteinExistence type="inferred from homology"/>
<dbReference type="SMART" id="SM00320">
    <property type="entry name" value="WD40"/>
    <property type="match status" value="3"/>
</dbReference>
<feature type="repeat" description="WD" evidence="7">
    <location>
        <begin position="27"/>
        <end position="62"/>
    </location>
</feature>
<evidence type="ECO:0000256" key="4">
    <source>
        <dbReference type="ARBA" id="ARBA00022694"/>
    </source>
</evidence>
<dbReference type="InterPro" id="IPR051973">
    <property type="entry name" value="tRNA_Anticodon_Mtase-Reg"/>
</dbReference>
<dbReference type="InterPro" id="IPR015943">
    <property type="entry name" value="WD40/YVTN_repeat-like_dom_sf"/>
</dbReference>
<keyword evidence="10" id="KW-1185">Reference proteome</keyword>
<organism evidence="9 10">
    <name type="scientific">Rhodotorula taiwanensis</name>
    <dbReference type="NCBI Taxonomy" id="741276"/>
    <lineage>
        <taxon>Eukaryota</taxon>
        <taxon>Fungi</taxon>
        <taxon>Dikarya</taxon>
        <taxon>Basidiomycota</taxon>
        <taxon>Pucciniomycotina</taxon>
        <taxon>Microbotryomycetes</taxon>
        <taxon>Sporidiobolales</taxon>
        <taxon>Sporidiobolaceae</taxon>
        <taxon>Rhodotorula</taxon>
    </lineage>
</organism>
<dbReference type="PROSITE" id="PS50294">
    <property type="entry name" value="WD_REPEATS_REGION"/>
    <property type="match status" value="1"/>
</dbReference>
<feature type="compositionally biased region" description="Low complexity" evidence="8">
    <location>
        <begin position="238"/>
        <end position="249"/>
    </location>
</feature>
<dbReference type="PRINTS" id="PR00320">
    <property type="entry name" value="GPROTEINBRPT"/>
</dbReference>
<dbReference type="InterPro" id="IPR020472">
    <property type="entry name" value="WD40_PAC1"/>
</dbReference>
<dbReference type="Proteomes" id="UP000237144">
    <property type="component" value="Unassembled WGS sequence"/>
</dbReference>
<dbReference type="Gene3D" id="2.130.10.10">
    <property type="entry name" value="YVTN repeat-like/Quinoprotein amine dehydrogenase"/>
    <property type="match status" value="1"/>
</dbReference>
<evidence type="ECO:0000256" key="2">
    <source>
        <dbReference type="ARBA" id="ARBA00022490"/>
    </source>
</evidence>
<evidence type="ECO:0000256" key="3">
    <source>
        <dbReference type="ARBA" id="ARBA00022574"/>
    </source>
</evidence>
<evidence type="ECO:0000256" key="7">
    <source>
        <dbReference type="PROSITE-ProRule" id="PRU00221"/>
    </source>
</evidence>
<evidence type="ECO:0000256" key="5">
    <source>
        <dbReference type="ARBA" id="ARBA00022737"/>
    </source>
</evidence>
<comment type="caution">
    <text evidence="9">The sequence shown here is derived from an EMBL/GenBank/DDBJ whole genome shotgun (WGS) entry which is preliminary data.</text>
</comment>
<dbReference type="InterPro" id="IPR001680">
    <property type="entry name" value="WD40_rpt"/>
</dbReference>
<sequence length="601" mass="63912">WDVAFSSELVQDDSGASDAIRGSLRRLQGHKGAVFSATWDSTATRLATCSDDRTIRIWDLSNLEPEPACTSPSPDSAGGVNVAANGALPAIEPDRVPHMTLWGHEGRVWRTEFLPVASSGRTSPTMGDDEAPSSSQLLLLSVGEDATCRLWSATPSAAGGGTGQVLKTWRDGHDGRSIWSLAVVPTGRGVLGGTAAEMRRYVLTGGADGAIRSWELPASPSGSEPSRSRDQQDGGVRATTTNGSGKAAGAKGNKVIAFRVAVAASDELDSDDSHFAVTLSADGSFRAYTTRPPARPSASDTSVRSELPPFCVSAAFAGAYGSSALYLLPDSTAPSGSAIASSSPRRSVFRLFAFSNRGSLLQARLEQQMSARGERSTRVEVSEVRELEIGVKANEVAFAELRDELGDSAAVRRVAVWERAGHRIVIMELESELQLDKGRPSLMPTALRFLTPSLLIVGTARGHLCLFNLAPNPVGTSTFANQSTLLEVARLEKVHGDTINRITIRAGEGSRRALPGSWTIETVARDGASCLCRISVPDAGTATIEQASRRQLTKGWLEELESHRSASKKALAQLVITHNDEAHYYCTSDERVRTGSGGMSR</sequence>
<dbReference type="EMBL" id="PJQD01000105">
    <property type="protein sequence ID" value="POY70681.1"/>
    <property type="molecule type" value="Genomic_DNA"/>
</dbReference>
<dbReference type="Pfam" id="PF00400">
    <property type="entry name" value="WD40"/>
    <property type="match status" value="2"/>
</dbReference>
<accession>A0A2S5B1X1</accession>
<protein>
    <submittedName>
        <fullName evidence="9">Uncharacterized protein</fullName>
    </submittedName>
</protein>
<dbReference type="SUPFAM" id="SSF50978">
    <property type="entry name" value="WD40 repeat-like"/>
    <property type="match status" value="1"/>
</dbReference>
<dbReference type="GO" id="GO:0030488">
    <property type="term" value="P:tRNA methylation"/>
    <property type="evidence" value="ECO:0007669"/>
    <property type="project" value="TreeGrafter"/>
</dbReference>
<dbReference type="GO" id="GO:0005737">
    <property type="term" value="C:cytoplasm"/>
    <property type="evidence" value="ECO:0007669"/>
    <property type="project" value="UniProtKB-SubCell"/>
</dbReference>
<dbReference type="InterPro" id="IPR019775">
    <property type="entry name" value="WD40_repeat_CS"/>
</dbReference>
<comment type="subcellular location">
    <subcellularLocation>
        <location evidence="1">Cytoplasm</location>
    </subcellularLocation>
</comment>